<dbReference type="InterPro" id="IPR037027">
    <property type="entry name" value="YqgF/RNaseH-like_dom_sf"/>
</dbReference>
<dbReference type="PANTHER" id="PTHR33317">
    <property type="entry name" value="POLYNUCLEOTIDYL TRANSFERASE, RIBONUCLEASE H-LIKE SUPERFAMILY PROTEIN"/>
    <property type="match status" value="1"/>
</dbReference>
<reference evidence="7 8" key="1">
    <citation type="submission" date="2020-08" db="EMBL/GenBank/DDBJ databases">
        <title>Genome sequencing of Purple Non-Sulfur Bacteria from various extreme environments.</title>
        <authorList>
            <person name="Mayer M."/>
        </authorList>
    </citation>
    <scope>NUCLEOTIDE SEQUENCE [LARGE SCALE GENOMIC DNA]</scope>
    <source>
        <strain evidence="7 8">JA135</strain>
    </source>
</reference>
<comment type="similarity">
    <text evidence="5">Belongs to the YqgF HJR family.</text>
</comment>
<dbReference type="GO" id="GO:0004518">
    <property type="term" value="F:nuclease activity"/>
    <property type="evidence" value="ECO:0007669"/>
    <property type="project" value="UniProtKB-KW"/>
</dbReference>
<dbReference type="GO" id="GO:0000967">
    <property type="term" value="P:rRNA 5'-end processing"/>
    <property type="evidence" value="ECO:0007669"/>
    <property type="project" value="UniProtKB-UniRule"/>
</dbReference>
<dbReference type="SUPFAM" id="SSF53098">
    <property type="entry name" value="Ribonuclease H-like"/>
    <property type="match status" value="1"/>
</dbReference>
<dbReference type="EMBL" id="JACIGI010000012">
    <property type="protein sequence ID" value="MBB4286062.1"/>
    <property type="molecule type" value="Genomic_DNA"/>
</dbReference>
<keyword evidence="8" id="KW-1185">Reference proteome</keyword>
<evidence type="ECO:0000256" key="3">
    <source>
        <dbReference type="ARBA" id="ARBA00022722"/>
    </source>
</evidence>
<protein>
    <recommendedName>
        <fullName evidence="5">Putative pre-16S rRNA nuclease</fullName>
        <ecNumber evidence="5">3.1.-.-</ecNumber>
    </recommendedName>
</protein>
<evidence type="ECO:0000256" key="4">
    <source>
        <dbReference type="ARBA" id="ARBA00022801"/>
    </source>
</evidence>
<keyword evidence="3 5" id="KW-0540">Nuclease</keyword>
<dbReference type="RefSeq" id="WP_184434333.1">
    <property type="nucleotide sequence ID" value="NZ_JACIGI010000012.1"/>
</dbReference>
<feature type="domain" description="YqgF/RNase H-like" evidence="6">
    <location>
        <begin position="17"/>
        <end position="117"/>
    </location>
</feature>
<comment type="subcellular location">
    <subcellularLocation>
        <location evidence="5">Cytoplasm</location>
    </subcellularLocation>
</comment>
<accession>A0A7W6S0P5</accession>
<dbReference type="InterPro" id="IPR005227">
    <property type="entry name" value="YqgF"/>
</dbReference>
<evidence type="ECO:0000313" key="7">
    <source>
        <dbReference type="EMBL" id="MBB4286062.1"/>
    </source>
</evidence>
<comment type="caution">
    <text evidence="7">The sequence shown here is derived from an EMBL/GenBank/DDBJ whole genome shotgun (WGS) entry which is preliminary data.</text>
</comment>
<dbReference type="Proteomes" id="UP000555728">
    <property type="component" value="Unassembled WGS sequence"/>
</dbReference>
<dbReference type="Pfam" id="PF03652">
    <property type="entry name" value="RuvX"/>
    <property type="match status" value="1"/>
</dbReference>
<evidence type="ECO:0000256" key="5">
    <source>
        <dbReference type="HAMAP-Rule" id="MF_00651"/>
    </source>
</evidence>
<dbReference type="NCBIfam" id="TIGR00250">
    <property type="entry name" value="RNAse_H_YqgF"/>
    <property type="match status" value="1"/>
</dbReference>
<organism evidence="7 8">
    <name type="scientific">Roseospira goensis</name>
    <dbReference type="NCBI Taxonomy" id="391922"/>
    <lineage>
        <taxon>Bacteria</taxon>
        <taxon>Pseudomonadati</taxon>
        <taxon>Pseudomonadota</taxon>
        <taxon>Alphaproteobacteria</taxon>
        <taxon>Rhodospirillales</taxon>
        <taxon>Rhodospirillaceae</taxon>
        <taxon>Roseospira</taxon>
    </lineage>
</organism>
<dbReference type="GO" id="GO:0005829">
    <property type="term" value="C:cytosol"/>
    <property type="evidence" value="ECO:0007669"/>
    <property type="project" value="TreeGrafter"/>
</dbReference>
<dbReference type="SMART" id="SM00732">
    <property type="entry name" value="YqgFc"/>
    <property type="match status" value="1"/>
</dbReference>
<dbReference type="InterPro" id="IPR012337">
    <property type="entry name" value="RNaseH-like_sf"/>
</dbReference>
<dbReference type="InterPro" id="IPR006641">
    <property type="entry name" value="YqgF/RNaseH-like_dom"/>
</dbReference>
<gene>
    <name evidence="7" type="ORF">GGD88_001787</name>
</gene>
<dbReference type="CDD" id="cd16964">
    <property type="entry name" value="YqgF"/>
    <property type="match status" value="1"/>
</dbReference>
<evidence type="ECO:0000313" key="8">
    <source>
        <dbReference type="Proteomes" id="UP000555728"/>
    </source>
</evidence>
<name>A0A7W6S0P5_9PROT</name>
<keyword evidence="1 5" id="KW-0963">Cytoplasm</keyword>
<dbReference type="HAMAP" id="MF_00651">
    <property type="entry name" value="Nuclease_YqgF"/>
    <property type="match status" value="1"/>
</dbReference>
<dbReference type="AlphaFoldDB" id="A0A7W6S0P5"/>
<keyword evidence="4 5" id="KW-0378">Hydrolase</keyword>
<dbReference type="Gene3D" id="3.30.420.140">
    <property type="entry name" value="YqgF/RNase H-like domain"/>
    <property type="match status" value="1"/>
</dbReference>
<dbReference type="GO" id="GO:0016788">
    <property type="term" value="F:hydrolase activity, acting on ester bonds"/>
    <property type="evidence" value="ECO:0007669"/>
    <property type="project" value="UniProtKB-UniRule"/>
</dbReference>
<proteinExistence type="inferred from homology"/>
<comment type="function">
    <text evidence="5">Could be a nuclease involved in processing of the 5'-end of pre-16S rRNA.</text>
</comment>
<dbReference type="PANTHER" id="PTHR33317:SF4">
    <property type="entry name" value="POLYNUCLEOTIDYL TRANSFERASE, RIBONUCLEASE H-LIKE SUPERFAMILY PROTEIN"/>
    <property type="match status" value="1"/>
</dbReference>
<sequence length="163" mass="17557">MILRDAGAMAAALPARGALFGLDLGTKTLGIAVCDPGWHIASPLQTLTRTKFTRDAADLFALMDARAAVGLVLGWPREMDGTEGRRCQATRSFANNLLKSRDVPLLLWDERLSTSAVERMMVREFDMSRQKRAARVDAAAAAYILQGALDALARQGPAGGSDR</sequence>
<dbReference type="EC" id="3.1.-.-" evidence="5"/>
<evidence type="ECO:0000256" key="2">
    <source>
        <dbReference type="ARBA" id="ARBA00022517"/>
    </source>
</evidence>
<keyword evidence="2 5" id="KW-0690">Ribosome biogenesis</keyword>
<evidence type="ECO:0000259" key="6">
    <source>
        <dbReference type="SMART" id="SM00732"/>
    </source>
</evidence>
<evidence type="ECO:0000256" key="1">
    <source>
        <dbReference type="ARBA" id="ARBA00022490"/>
    </source>
</evidence>